<dbReference type="GO" id="GO:0004042">
    <property type="term" value="F:L-glutamate N-acetyltransferase activity"/>
    <property type="evidence" value="ECO:0007669"/>
    <property type="project" value="InterPro"/>
</dbReference>
<dbReference type="Proteomes" id="UP000078544">
    <property type="component" value="Unassembled WGS sequence"/>
</dbReference>
<evidence type="ECO:0000313" key="19">
    <source>
        <dbReference type="Proteomes" id="UP000078544"/>
    </source>
</evidence>
<evidence type="ECO:0000256" key="16">
    <source>
        <dbReference type="SAM" id="MobiDB-lite"/>
    </source>
</evidence>
<keyword evidence="19" id="KW-1185">Reference proteome</keyword>
<evidence type="ECO:0000313" key="18">
    <source>
        <dbReference type="EMBL" id="KZZ91200.1"/>
    </source>
</evidence>
<evidence type="ECO:0000256" key="10">
    <source>
        <dbReference type="ARBA" id="ARBA00023128"/>
    </source>
</evidence>
<dbReference type="GO" id="GO:0006592">
    <property type="term" value="P:ornithine biosynthetic process"/>
    <property type="evidence" value="ECO:0007669"/>
    <property type="project" value="TreeGrafter"/>
</dbReference>
<feature type="domain" description="N-acetyltransferase" evidence="17">
    <location>
        <begin position="483"/>
        <end position="651"/>
    </location>
</feature>
<proteinExistence type="inferred from homology"/>
<dbReference type="GO" id="GO:0005759">
    <property type="term" value="C:mitochondrial matrix"/>
    <property type="evidence" value="ECO:0007669"/>
    <property type="project" value="TreeGrafter"/>
</dbReference>
<dbReference type="EC" id="2.3.1.1" evidence="5 15"/>
<dbReference type="PIRSF" id="PIRSF007892">
    <property type="entry name" value="NAGS_fungal"/>
    <property type="match status" value="1"/>
</dbReference>
<accession>A0A166NN89</accession>
<dbReference type="STRING" id="1081109.A0A166NN89"/>
<evidence type="ECO:0000256" key="1">
    <source>
        <dbReference type="ARBA" id="ARBA00002294"/>
    </source>
</evidence>
<organism evidence="18 19">
    <name type="scientific">Moelleriella libera RCEF 2490</name>
    <dbReference type="NCBI Taxonomy" id="1081109"/>
    <lineage>
        <taxon>Eukaryota</taxon>
        <taxon>Fungi</taxon>
        <taxon>Dikarya</taxon>
        <taxon>Ascomycota</taxon>
        <taxon>Pezizomycotina</taxon>
        <taxon>Sordariomycetes</taxon>
        <taxon>Hypocreomycetidae</taxon>
        <taxon>Hypocreales</taxon>
        <taxon>Clavicipitaceae</taxon>
        <taxon>Moelleriella</taxon>
    </lineage>
</organism>
<evidence type="ECO:0000256" key="6">
    <source>
        <dbReference type="ARBA" id="ARBA00018802"/>
    </source>
</evidence>
<dbReference type="PANTHER" id="PTHR23342:SF4">
    <property type="entry name" value="AMINO-ACID ACETYLTRANSFERASE, MITOCHONDRIAL"/>
    <property type="match status" value="1"/>
</dbReference>
<dbReference type="UniPathway" id="UPA00068">
    <property type="reaction ID" value="UER00106"/>
</dbReference>
<dbReference type="OrthoDB" id="5585968at2759"/>
<dbReference type="Pfam" id="PF04768">
    <property type="entry name" value="NAT"/>
    <property type="match status" value="1"/>
</dbReference>
<evidence type="ECO:0000256" key="12">
    <source>
        <dbReference type="ARBA" id="ARBA00030346"/>
    </source>
</evidence>
<evidence type="ECO:0000256" key="9">
    <source>
        <dbReference type="ARBA" id="ARBA00022946"/>
    </source>
</evidence>
<keyword evidence="11 15" id="KW-0012">Acyltransferase</keyword>
<evidence type="ECO:0000256" key="2">
    <source>
        <dbReference type="ARBA" id="ARBA00004173"/>
    </source>
</evidence>
<feature type="compositionally biased region" description="Basic and acidic residues" evidence="16">
    <location>
        <begin position="96"/>
        <end position="108"/>
    </location>
</feature>
<name>A0A166NN89_9HYPO</name>
<comment type="catalytic activity">
    <reaction evidence="14 15">
        <text>L-glutamate + acetyl-CoA = N-acetyl-L-glutamate + CoA + H(+)</text>
        <dbReference type="Rhea" id="RHEA:24292"/>
        <dbReference type="ChEBI" id="CHEBI:15378"/>
        <dbReference type="ChEBI" id="CHEBI:29985"/>
        <dbReference type="ChEBI" id="CHEBI:44337"/>
        <dbReference type="ChEBI" id="CHEBI:57287"/>
        <dbReference type="ChEBI" id="CHEBI:57288"/>
        <dbReference type="EC" id="2.3.1.1"/>
    </reaction>
</comment>
<reference evidence="18 19" key="1">
    <citation type="journal article" date="2016" name="Genome Biol. Evol.">
        <title>Divergent and convergent evolution of fungal pathogenicity.</title>
        <authorList>
            <person name="Shang Y."/>
            <person name="Xiao G."/>
            <person name="Zheng P."/>
            <person name="Cen K."/>
            <person name="Zhan S."/>
            <person name="Wang C."/>
        </authorList>
    </citation>
    <scope>NUCLEOTIDE SEQUENCE [LARGE SCALE GENOMIC DNA]</scope>
    <source>
        <strain evidence="18 19">RCEF 2490</strain>
    </source>
</reference>
<comment type="similarity">
    <text evidence="4 15">Belongs to the acetyltransferase family.</text>
</comment>
<gene>
    <name evidence="18" type="ORF">AAL_06941</name>
</gene>
<comment type="subcellular location">
    <subcellularLocation>
        <location evidence="2 15">Mitochondrion</location>
    </subcellularLocation>
</comment>
<comment type="pathway">
    <text evidence="3 15">Amino-acid biosynthesis; L-arginine biosynthesis; N(2)-acetyl-L-ornithine from L-glutamate: step 1/4.</text>
</comment>
<comment type="caution">
    <text evidence="18">The sequence shown here is derived from an EMBL/GenBank/DDBJ whole genome shotgun (WGS) entry which is preliminary data.</text>
</comment>
<dbReference type="PROSITE" id="PS51731">
    <property type="entry name" value="GNAT_NAGS"/>
    <property type="match status" value="1"/>
</dbReference>
<dbReference type="GO" id="GO:0006526">
    <property type="term" value="P:L-arginine biosynthetic process"/>
    <property type="evidence" value="ECO:0007669"/>
    <property type="project" value="UniProtKB-UniPathway"/>
</dbReference>
<evidence type="ECO:0000256" key="4">
    <source>
        <dbReference type="ARBA" id="ARBA00008694"/>
    </source>
</evidence>
<evidence type="ECO:0000256" key="3">
    <source>
        <dbReference type="ARBA" id="ARBA00004925"/>
    </source>
</evidence>
<dbReference type="Gene3D" id="3.40.630.30">
    <property type="match status" value="1"/>
</dbReference>
<dbReference type="FunFam" id="3.40.630.30:FF:000049">
    <property type="entry name" value="Amino-acid acetyltransferase, mitochondrial"/>
    <property type="match status" value="1"/>
</dbReference>
<dbReference type="EMBL" id="AZGY01000019">
    <property type="protein sequence ID" value="KZZ91200.1"/>
    <property type="molecule type" value="Genomic_DNA"/>
</dbReference>
<feature type="region of interest" description="Disordered" evidence="16">
    <location>
        <begin position="96"/>
        <end position="117"/>
    </location>
</feature>
<evidence type="ECO:0000256" key="8">
    <source>
        <dbReference type="ARBA" id="ARBA00022679"/>
    </source>
</evidence>
<sequence length="661" mass="74002">MCWPLCTASESSRNRNSYAKPTAVQTRYVRWRSMPSSTREKQHTVDRVSRDPSIALTYFEAFSLTTSANKDVIVSVLEAAATRRDAKGYLQKYADKKEQHAGDQNERKPKSHHTPVQDIVEEPIDAAIVYIRLPQKLCSDTIYGIAKTLTQLRTLGVTALVVLDCGIEAHRQTYDNETLRLCGAIGSFGSSGAKLADDLFFEQNQERNTLSSRICKHRICGELVVDDHGRLDRALRRGMIVVVPSMARQDEIACPTPVDGRATALALTRYLTGLQFKAADVDQSIDVQYPRQKKVASIERIILLDPFGGIPMTRCPGVAHRLINLEQEYHSLLEHLEAVHSDTIPDLTQDCDPATNHIANLSLAKHTLSFLPSSSSALITTPLDAVNRISKGVSTSRSRSVDSPLVGIGSMITTRSQKNTVLHNLLTNRPVYSPSLPLQRIQEEQRSGPSRLISGSATLVKRGMPVTIYPDTRLRAWRPPEPGAPRLRLTDKCIDLPRLVFLIEDSFARRLDVQSYLTRLHDNLAGIIIAGEYEGAAILTWERPSGVGEQEAHAHHRFVPYLDKLAVLRSRQGSSGVADIVFNAMVQNCFPGGVCWRSRKDNPVNRWYFERSVGTRQLPNSNWAMFWTTLNAERKVLLLQDYESVCREIVPTWADQKHILD</sequence>
<dbReference type="AlphaFoldDB" id="A0A166NN89"/>
<evidence type="ECO:0000256" key="11">
    <source>
        <dbReference type="ARBA" id="ARBA00023315"/>
    </source>
</evidence>
<dbReference type="InterPro" id="IPR006855">
    <property type="entry name" value="Vertebrate-like_GNAT_dom"/>
</dbReference>
<evidence type="ECO:0000256" key="5">
    <source>
        <dbReference type="ARBA" id="ARBA00012697"/>
    </source>
</evidence>
<evidence type="ECO:0000259" key="17">
    <source>
        <dbReference type="PROSITE" id="PS51731"/>
    </source>
</evidence>
<protein>
    <recommendedName>
        <fullName evidence="6 15">Amino-acid acetyltransferase, mitochondrial</fullName>
        <ecNumber evidence="5 15">2.3.1.1</ecNumber>
    </recommendedName>
    <alternativeName>
        <fullName evidence="12 15">Glutamate N-acetyltransferase</fullName>
    </alternativeName>
    <alternativeName>
        <fullName evidence="13 15">N-acetylglutamate synthase</fullName>
    </alternativeName>
</protein>
<evidence type="ECO:0000256" key="13">
    <source>
        <dbReference type="ARBA" id="ARBA00033251"/>
    </source>
</evidence>
<evidence type="ECO:0000256" key="15">
    <source>
        <dbReference type="PIRNR" id="PIRNR007892"/>
    </source>
</evidence>
<evidence type="ECO:0000256" key="14">
    <source>
        <dbReference type="ARBA" id="ARBA00048372"/>
    </source>
</evidence>
<keyword evidence="8 15" id="KW-0808">Transferase</keyword>
<comment type="function">
    <text evidence="1 15">N-acetylglutamate synthase involved in arginine biosynthesis.</text>
</comment>
<dbReference type="PANTHER" id="PTHR23342">
    <property type="entry name" value="N-ACETYLGLUTAMATE SYNTHASE"/>
    <property type="match status" value="1"/>
</dbReference>
<keyword evidence="9" id="KW-0809">Transit peptide</keyword>
<dbReference type="InterPro" id="IPR011190">
    <property type="entry name" value="GlcNAc_Synth_fun"/>
</dbReference>
<evidence type="ECO:0000256" key="7">
    <source>
        <dbReference type="ARBA" id="ARBA00022605"/>
    </source>
</evidence>
<keyword evidence="7 15" id="KW-0028">Amino-acid biosynthesis</keyword>
<keyword evidence="10 15" id="KW-0496">Mitochondrion</keyword>